<dbReference type="SUPFAM" id="SSF49367">
    <property type="entry name" value="Superoxide reductase-like"/>
    <property type="match status" value="1"/>
</dbReference>
<dbReference type="InterPro" id="IPR036073">
    <property type="entry name" value="Desulfoferrodoxin_Fe-bd_dom_sf"/>
</dbReference>
<gene>
    <name evidence="1" type="ORF">QUW08_04005</name>
</gene>
<proteinExistence type="predicted"/>
<dbReference type="RefSeq" id="WP_289599263.1">
    <property type="nucleotide sequence ID" value="NZ_JAUDCL010000004.1"/>
</dbReference>
<sequence length="133" mass="15020">MELLSGDKISNHNRAANMMRTVFYVCPVCGNVIPAAGQAAISCCGIPLPQLEPEEMGGEHMVQIESVEDEQFITLDHPMSKTHFISFIAWVSGDRVELVKLYPEGNAQCRLHMRGHGYLYLYCNRHGLMRKRL</sequence>
<evidence type="ECO:0000313" key="1">
    <source>
        <dbReference type="EMBL" id="MDM8200460.1"/>
    </source>
</evidence>
<evidence type="ECO:0000313" key="2">
    <source>
        <dbReference type="Proteomes" id="UP001529380"/>
    </source>
</evidence>
<dbReference type="EMBL" id="JAUDCL010000004">
    <property type="protein sequence ID" value="MDM8200460.1"/>
    <property type="molecule type" value="Genomic_DNA"/>
</dbReference>
<organism evidence="1 2">
    <name type="scientific">Allofournierella massiliensis</name>
    <dbReference type="NCBI Taxonomy" id="1650663"/>
    <lineage>
        <taxon>Bacteria</taxon>
        <taxon>Bacillati</taxon>
        <taxon>Bacillota</taxon>
        <taxon>Clostridia</taxon>
        <taxon>Eubacteriales</taxon>
        <taxon>Oscillospiraceae</taxon>
        <taxon>Allofournierella</taxon>
    </lineage>
</organism>
<name>A0ABT7UNI6_9FIRM</name>
<accession>A0ABT7UNI6</accession>
<reference evidence="1 2" key="1">
    <citation type="submission" date="2023-06" db="EMBL/GenBank/DDBJ databases">
        <title>Identification and characterization of horizontal gene transfer across gut microbiota members of farm animals based on homology search.</title>
        <authorList>
            <person name="Schwarzerova J."/>
            <person name="Nykrynova M."/>
            <person name="Jureckova K."/>
            <person name="Cejkova D."/>
            <person name="Rychlik I."/>
        </authorList>
    </citation>
    <scope>NUCLEOTIDE SEQUENCE [LARGE SCALE GENOMIC DNA]</scope>
    <source>
        <strain evidence="1 2">ET340</strain>
    </source>
</reference>
<keyword evidence="2" id="KW-1185">Reference proteome</keyword>
<dbReference type="Proteomes" id="UP001529380">
    <property type="component" value="Unassembled WGS sequence"/>
</dbReference>
<dbReference type="Gene3D" id="2.60.40.730">
    <property type="entry name" value="SOR catalytic domain"/>
    <property type="match status" value="1"/>
</dbReference>
<comment type="caution">
    <text evidence="1">The sequence shown here is derived from an EMBL/GenBank/DDBJ whole genome shotgun (WGS) entry which is preliminary data.</text>
</comment>
<protein>
    <submittedName>
        <fullName evidence="1">Desulfoferrodoxin family protein</fullName>
    </submittedName>
</protein>